<dbReference type="EMBL" id="OCMF01000001">
    <property type="protein sequence ID" value="SOC79619.1"/>
    <property type="molecule type" value="Genomic_DNA"/>
</dbReference>
<dbReference type="AlphaFoldDB" id="A0A285X5D6"/>
<evidence type="ECO:0000313" key="2">
    <source>
        <dbReference type="Proteomes" id="UP000219193"/>
    </source>
</evidence>
<accession>A0A285X5D6</accession>
<organism evidence="1 2">
    <name type="scientific">Salinimicrobium sediminis</name>
    <dbReference type="NCBI Taxonomy" id="1343891"/>
    <lineage>
        <taxon>Bacteria</taxon>
        <taxon>Pseudomonadati</taxon>
        <taxon>Bacteroidota</taxon>
        <taxon>Flavobacteriia</taxon>
        <taxon>Flavobacteriales</taxon>
        <taxon>Flavobacteriaceae</taxon>
        <taxon>Salinimicrobium</taxon>
    </lineage>
</organism>
<protein>
    <submittedName>
        <fullName evidence="1">Uncharacterized protein</fullName>
    </submittedName>
</protein>
<keyword evidence="2" id="KW-1185">Reference proteome</keyword>
<evidence type="ECO:0000313" key="1">
    <source>
        <dbReference type="EMBL" id="SOC79619.1"/>
    </source>
</evidence>
<sequence>MRQFLGILMTGRKYQKSQEVVHCKNENLTSNIFNYDCFNFFYC</sequence>
<reference evidence="2" key="1">
    <citation type="submission" date="2017-09" db="EMBL/GenBank/DDBJ databases">
        <authorList>
            <person name="Varghese N."/>
            <person name="Submissions S."/>
        </authorList>
    </citation>
    <scope>NUCLEOTIDE SEQUENCE [LARGE SCALE GENOMIC DNA]</scope>
    <source>
        <strain evidence="2">CGMCC 1.12641</strain>
    </source>
</reference>
<proteinExistence type="predicted"/>
<gene>
    <name evidence="1" type="ORF">SAMN06296241_1150</name>
</gene>
<name>A0A285X5D6_9FLAO</name>
<dbReference type="Proteomes" id="UP000219193">
    <property type="component" value="Unassembled WGS sequence"/>
</dbReference>